<gene>
    <name evidence="2" type="ORF">FRACYDRAFT_151255</name>
</gene>
<feature type="non-terminal residue" evidence="2">
    <location>
        <position position="1"/>
    </location>
</feature>
<reference evidence="2 3" key="1">
    <citation type="submission" date="2016-09" db="EMBL/GenBank/DDBJ databases">
        <title>Extensive genetic diversity and differential bi-allelic expression allows diatom success in the polar Southern Ocean.</title>
        <authorList>
            <consortium name="DOE Joint Genome Institute"/>
            <person name="Mock T."/>
            <person name="Otillar R.P."/>
            <person name="Strauss J."/>
            <person name="Dupont C."/>
            <person name="Frickenhaus S."/>
            <person name="Maumus F."/>
            <person name="Mcmullan M."/>
            <person name="Sanges R."/>
            <person name="Schmutz J."/>
            <person name="Toseland A."/>
            <person name="Valas R."/>
            <person name="Veluchamy A."/>
            <person name="Ward B.J."/>
            <person name="Allen A."/>
            <person name="Barry K."/>
            <person name="Falciatore A."/>
            <person name="Ferrante M."/>
            <person name="Fortunato A.E."/>
            <person name="Gloeckner G."/>
            <person name="Gruber A."/>
            <person name="Hipkin R."/>
            <person name="Janech M."/>
            <person name="Kroth P."/>
            <person name="Leese F."/>
            <person name="Lindquist E."/>
            <person name="Lyon B.R."/>
            <person name="Martin J."/>
            <person name="Mayer C."/>
            <person name="Parker M."/>
            <person name="Quesneville H."/>
            <person name="Raymond J."/>
            <person name="Uhlig C."/>
            <person name="Valentin K.U."/>
            <person name="Worden A.Z."/>
            <person name="Armbrust E.V."/>
            <person name="Bowler C."/>
            <person name="Green B."/>
            <person name="Moulton V."/>
            <person name="Van Oosterhout C."/>
            <person name="Grigoriev I."/>
        </authorList>
    </citation>
    <scope>NUCLEOTIDE SEQUENCE [LARGE SCALE GENOMIC DNA]</scope>
    <source>
        <strain evidence="2 3">CCMP1102</strain>
    </source>
</reference>
<dbReference type="Gene3D" id="3.40.50.150">
    <property type="entry name" value="Vaccinia Virus protein VP39"/>
    <property type="match status" value="1"/>
</dbReference>
<dbReference type="OrthoDB" id="445007at2759"/>
<proteinExistence type="predicted"/>
<evidence type="ECO:0000256" key="1">
    <source>
        <dbReference type="SAM" id="MobiDB-lite"/>
    </source>
</evidence>
<dbReference type="InterPro" id="IPR029063">
    <property type="entry name" value="SAM-dependent_MTases_sf"/>
</dbReference>
<protein>
    <recommendedName>
        <fullName evidence="4">S-adenosyl-L-methionine-dependent methyltransferase</fullName>
    </recommendedName>
</protein>
<evidence type="ECO:0008006" key="4">
    <source>
        <dbReference type="Google" id="ProtNLM"/>
    </source>
</evidence>
<dbReference type="AlphaFoldDB" id="A0A1E7ENT3"/>
<dbReference type="InParanoid" id="A0A1E7ENT3"/>
<feature type="compositionally biased region" description="Low complexity" evidence="1">
    <location>
        <begin position="198"/>
        <end position="208"/>
    </location>
</feature>
<feature type="region of interest" description="Disordered" evidence="1">
    <location>
        <begin position="183"/>
        <end position="208"/>
    </location>
</feature>
<keyword evidence="3" id="KW-1185">Reference proteome</keyword>
<evidence type="ECO:0000313" key="3">
    <source>
        <dbReference type="Proteomes" id="UP000095751"/>
    </source>
</evidence>
<feature type="non-terminal residue" evidence="2">
    <location>
        <position position="342"/>
    </location>
</feature>
<dbReference type="Proteomes" id="UP000095751">
    <property type="component" value="Unassembled WGS sequence"/>
</dbReference>
<accession>A0A1E7ENT3</accession>
<sequence length="342" mass="39652">SSHYENHSKEESYEDAYFYEPGEYMEHLINLCRTRLQIQIPISQEKADQKQIRKREREPSDQEEQILIRKRCILDIGGGTGNFAKELIHQNDNSRIVVIDPFLIGDNNNTDNYIDYSNPGSDIVSFIKAPAEDFLISQSSENLDWRTTIINHKYDGYDQILLKEVIHHFQKKDRVGIFRGMKGGLRKQQQSTEELKTKSTTTDSQSQSQSQYPSILIITRPQIEIDYPLWSDAKEVWKQNQPSIADIQQDLMEAGYTNIKWTVESYPCSITLNRWIEMIQSRFWSTFSNFSDLELEDACNEISAKAKKAKTTNGNGNNDDNNGNDDNDIILRFEDRLIFLTA</sequence>
<dbReference type="SUPFAM" id="SSF53335">
    <property type="entry name" value="S-adenosyl-L-methionine-dependent methyltransferases"/>
    <property type="match status" value="1"/>
</dbReference>
<dbReference type="EMBL" id="KV784385">
    <property type="protein sequence ID" value="OEU07610.1"/>
    <property type="molecule type" value="Genomic_DNA"/>
</dbReference>
<name>A0A1E7ENT3_9STRA</name>
<organism evidence="2 3">
    <name type="scientific">Fragilariopsis cylindrus CCMP1102</name>
    <dbReference type="NCBI Taxonomy" id="635003"/>
    <lineage>
        <taxon>Eukaryota</taxon>
        <taxon>Sar</taxon>
        <taxon>Stramenopiles</taxon>
        <taxon>Ochrophyta</taxon>
        <taxon>Bacillariophyta</taxon>
        <taxon>Bacillariophyceae</taxon>
        <taxon>Bacillariophycidae</taxon>
        <taxon>Bacillariales</taxon>
        <taxon>Bacillariaceae</taxon>
        <taxon>Fragilariopsis</taxon>
    </lineage>
</organism>
<dbReference type="Pfam" id="PF13489">
    <property type="entry name" value="Methyltransf_23"/>
    <property type="match status" value="1"/>
</dbReference>
<dbReference type="KEGG" id="fcy:FRACYDRAFT_151255"/>
<evidence type="ECO:0000313" key="2">
    <source>
        <dbReference type="EMBL" id="OEU07610.1"/>
    </source>
</evidence>